<keyword evidence="2" id="KW-1185">Reference proteome</keyword>
<proteinExistence type="predicted"/>
<gene>
    <name evidence="1" type="ORF">B0T22DRAFT_149917</name>
</gene>
<sequence length="405" mass="44445">MFKTKALGSLKSIFPPIHQPLPLNKHESQKLLNALTASFRAQLDKEHGWAYGTTTTQAASAATYLPSAPVASSPKDVLARPTDRHLRAILNNPLFSSPDDTAVPTLSPVAAADDHNAVFHRAVSKGLMTVQRAHGFLLRVREDIQKSTTLSMRTGMGASGAGLLTLQWLRASGMERDLSFLRDRGFTKVLLQFMVAESLDGLAWTWLERLTKGEGPALIGNIPASACLLDSIVAAKAHAVELDDAYASILQGEAIFKQNAAPPLNLFLAWRSLAWQTTGESWRHTNPSAGLFSAFIGLRKLMDKPMLLETAHLKLYDPTNPSAERAIQFLTADNIRKKSQSAKTIKPLRRSEGLDVMPHFTKKITSLGLDTVQYLTKAGEFQMAQRILEVLRQDIIMDTDPAFAV</sequence>
<evidence type="ECO:0000313" key="2">
    <source>
        <dbReference type="Proteomes" id="UP001270362"/>
    </source>
</evidence>
<dbReference type="Proteomes" id="UP001270362">
    <property type="component" value="Unassembled WGS sequence"/>
</dbReference>
<comment type="caution">
    <text evidence="1">The sequence shown here is derived from an EMBL/GenBank/DDBJ whole genome shotgun (WGS) entry which is preliminary data.</text>
</comment>
<dbReference type="AlphaFoldDB" id="A0AAE0X906"/>
<protein>
    <submittedName>
        <fullName evidence="1">Uncharacterized protein</fullName>
    </submittedName>
</protein>
<evidence type="ECO:0000313" key="1">
    <source>
        <dbReference type="EMBL" id="KAK3688296.1"/>
    </source>
</evidence>
<reference evidence="1" key="1">
    <citation type="journal article" date="2023" name="Mol. Phylogenet. Evol.">
        <title>Genome-scale phylogeny and comparative genomics of the fungal order Sordariales.</title>
        <authorList>
            <person name="Hensen N."/>
            <person name="Bonometti L."/>
            <person name="Westerberg I."/>
            <person name="Brannstrom I.O."/>
            <person name="Guillou S."/>
            <person name="Cros-Aarteil S."/>
            <person name="Calhoun S."/>
            <person name="Haridas S."/>
            <person name="Kuo A."/>
            <person name="Mondo S."/>
            <person name="Pangilinan J."/>
            <person name="Riley R."/>
            <person name="LaButti K."/>
            <person name="Andreopoulos B."/>
            <person name="Lipzen A."/>
            <person name="Chen C."/>
            <person name="Yan M."/>
            <person name="Daum C."/>
            <person name="Ng V."/>
            <person name="Clum A."/>
            <person name="Steindorff A."/>
            <person name="Ohm R.A."/>
            <person name="Martin F."/>
            <person name="Silar P."/>
            <person name="Natvig D.O."/>
            <person name="Lalanne C."/>
            <person name="Gautier V."/>
            <person name="Ament-Velasquez S.L."/>
            <person name="Kruys A."/>
            <person name="Hutchinson M.I."/>
            <person name="Powell A.J."/>
            <person name="Barry K."/>
            <person name="Miller A.N."/>
            <person name="Grigoriev I.V."/>
            <person name="Debuchy R."/>
            <person name="Gladieux P."/>
            <person name="Hiltunen Thoren M."/>
            <person name="Johannesson H."/>
        </authorList>
    </citation>
    <scope>NUCLEOTIDE SEQUENCE</scope>
    <source>
        <strain evidence="1">CBS 314.62</strain>
    </source>
</reference>
<reference evidence="1" key="2">
    <citation type="submission" date="2023-06" db="EMBL/GenBank/DDBJ databases">
        <authorList>
            <consortium name="Lawrence Berkeley National Laboratory"/>
            <person name="Haridas S."/>
            <person name="Hensen N."/>
            <person name="Bonometti L."/>
            <person name="Westerberg I."/>
            <person name="Brannstrom I.O."/>
            <person name="Guillou S."/>
            <person name="Cros-Aarteil S."/>
            <person name="Calhoun S."/>
            <person name="Kuo A."/>
            <person name="Mondo S."/>
            <person name="Pangilinan J."/>
            <person name="Riley R."/>
            <person name="Labutti K."/>
            <person name="Andreopoulos B."/>
            <person name="Lipzen A."/>
            <person name="Chen C."/>
            <person name="Yanf M."/>
            <person name="Daum C."/>
            <person name="Ng V."/>
            <person name="Clum A."/>
            <person name="Steindorff A."/>
            <person name="Ohm R."/>
            <person name="Martin F."/>
            <person name="Silar P."/>
            <person name="Natvig D."/>
            <person name="Lalanne C."/>
            <person name="Gautier V."/>
            <person name="Ament-Velasquez S.L."/>
            <person name="Kruys A."/>
            <person name="Hutchinson M.I."/>
            <person name="Powell A.J."/>
            <person name="Barry K."/>
            <person name="Miller A.N."/>
            <person name="Grigoriev I.V."/>
            <person name="Debuchy R."/>
            <person name="Gladieux P."/>
            <person name="Thoren M.H."/>
            <person name="Johannesson H."/>
        </authorList>
    </citation>
    <scope>NUCLEOTIDE SEQUENCE</scope>
    <source>
        <strain evidence="1">CBS 314.62</strain>
    </source>
</reference>
<name>A0AAE0X906_9PEZI</name>
<accession>A0AAE0X906</accession>
<organism evidence="1 2">
    <name type="scientific">Podospora appendiculata</name>
    <dbReference type="NCBI Taxonomy" id="314037"/>
    <lineage>
        <taxon>Eukaryota</taxon>
        <taxon>Fungi</taxon>
        <taxon>Dikarya</taxon>
        <taxon>Ascomycota</taxon>
        <taxon>Pezizomycotina</taxon>
        <taxon>Sordariomycetes</taxon>
        <taxon>Sordariomycetidae</taxon>
        <taxon>Sordariales</taxon>
        <taxon>Podosporaceae</taxon>
        <taxon>Podospora</taxon>
    </lineage>
</organism>
<dbReference type="EMBL" id="JAULSO010000002">
    <property type="protein sequence ID" value="KAK3688296.1"/>
    <property type="molecule type" value="Genomic_DNA"/>
</dbReference>